<comment type="similarity">
    <text evidence="2">Belongs to the AB hydrolase superfamily. LDAH family.</text>
</comment>
<evidence type="ECO:0000313" key="5">
    <source>
        <dbReference type="EMBL" id="KAK5107260.1"/>
    </source>
</evidence>
<comment type="caution">
    <text evidence="5">The sequence shown here is derived from an EMBL/GenBank/DDBJ whole genome shotgun (WGS) entry which is preliminary data.</text>
</comment>
<evidence type="ECO:0000313" key="6">
    <source>
        <dbReference type="Proteomes" id="UP001310890"/>
    </source>
</evidence>
<evidence type="ECO:0000256" key="3">
    <source>
        <dbReference type="ARBA" id="ARBA00022677"/>
    </source>
</evidence>
<dbReference type="Proteomes" id="UP001310890">
    <property type="component" value="Unassembled WGS sequence"/>
</dbReference>
<dbReference type="InterPro" id="IPR019363">
    <property type="entry name" value="LDAH"/>
</dbReference>
<evidence type="ECO:0000256" key="4">
    <source>
        <dbReference type="ARBA" id="ARBA00022801"/>
    </source>
</evidence>
<reference evidence="5" key="1">
    <citation type="submission" date="2023-08" db="EMBL/GenBank/DDBJ databases">
        <title>Black Yeasts Isolated from many extreme environments.</title>
        <authorList>
            <person name="Coleine C."/>
            <person name="Stajich J.E."/>
            <person name="Selbmann L."/>
        </authorList>
    </citation>
    <scope>NUCLEOTIDE SEQUENCE</scope>
    <source>
        <strain evidence="5">CCFEE 5401</strain>
    </source>
</reference>
<sequence>MAQPAQIFLRHTPTTTPASQSLLIFFITGNPGTIGYYRATLEQISTSLAESSLGQNSNIHVFGSSLVGFDEHEGVPPPISAHASSGPLSLRAQILYVKHTLLTATRQITAEDHGRAPLVILVGHSIGAYILLEIISDLQPPRGQISLEDIDLKIASGICLFPTVVDIAKSSTGRTMALITGMEPASAKTTAQFLHSPNGVHQALFLAADEMRSVTSDRWNDGLWGLDADEATSAKLPELATAAQTRTKLFFYWGENDHWVADSTRDTLIMQRGRNVESAQKEDRKPVMEIDQHGVPHAFPVKQAHGRIVANKVVEWTLQITKQHPPKQAS</sequence>
<dbReference type="AlphaFoldDB" id="A0AAN7YL09"/>
<dbReference type="Pfam" id="PF10230">
    <property type="entry name" value="LIDHydrolase"/>
    <property type="match status" value="2"/>
</dbReference>
<evidence type="ECO:0000256" key="2">
    <source>
        <dbReference type="ARBA" id="ARBA00008300"/>
    </source>
</evidence>
<dbReference type="Gene3D" id="3.40.50.1820">
    <property type="entry name" value="alpha/beta hydrolase"/>
    <property type="match status" value="1"/>
</dbReference>
<dbReference type="GO" id="GO:0016298">
    <property type="term" value="F:lipase activity"/>
    <property type="evidence" value="ECO:0007669"/>
    <property type="project" value="InterPro"/>
</dbReference>
<proteinExistence type="inferred from homology"/>
<keyword evidence="3" id="KW-0551">Lipid droplet</keyword>
<name>A0AAN7YL09_9PEZI</name>
<dbReference type="PANTHER" id="PTHR13390:SF0">
    <property type="entry name" value="LIPID DROPLET-ASSOCIATED HYDROLASE"/>
    <property type="match status" value="1"/>
</dbReference>
<dbReference type="PANTHER" id="PTHR13390">
    <property type="entry name" value="LIPASE"/>
    <property type="match status" value="1"/>
</dbReference>
<organism evidence="5 6">
    <name type="scientific">Meristemomyces frigidus</name>
    <dbReference type="NCBI Taxonomy" id="1508187"/>
    <lineage>
        <taxon>Eukaryota</taxon>
        <taxon>Fungi</taxon>
        <taxon>Dikarya</taxon>
        <taxon>Ascomycota</taxon>
        <taxon>Pezizomycotina</taxon>
        <taxon>Dothideomycetes</taxon>
        <taxon>Dothideomycetidae</taxon>
        <taxon>Mycosphaerellales</taxon>
        <taxon>Teratosphaeriaceae</taxon>
        <taxon>Meristemomyces</taxon>
    </lineage>
</organism>
<dbReference type="EMBL" id="JAVRRL010000130">
    <property type="protein sequence ID" value="KAK5107260.1"/>
    <property type="molecule type" value="Genomic_DNA"/>
</dbReference>
<dbReference type="GO" id="GO:0019915">
    <property type="term" value="P:lipid storage"/>
    <property type="evidence" value="ECO:0007669"/>
    <property type="project" value="InterPro"/>
</dbReference>
<dbReference type="InterPro" id="IPR029058">
    <property type="entry name" value="AB_hydrolase_fold"/>
</dbReference>
<accession>A0AAN7YL09</accession>
<protein>
    <submittedName>
        <fullName evidence="5">Uncharacterized protein</fullName>
    </submittedName>
</protein>
<dbReference type="SUPFAM" id="SSF53474">
    <property type="entry name" value="alpha/beta-Hydrolases"/>
    <property type="match status" value="1"/>
</dbReference>
<keyword evidence="4" id="KW-0378">Hydrolase</keyword>
<comment type="subcellular location">
    <subcellularLocation>
        <location evidence="1">Lipid droplet</location>
    </subcellularLocation>
</comment>
<dbReference type="GO" id="GO:0005811">
    <property type="term" value="C:lipid droplet"/>
    <property type="evidence" value="ECO:0007669"/>
    <property type="project" value="UniProtKB-SubCell"/>
</dbReference>
<gene>
    <name evidence="5" type="ORF">LTR62_001576</name>
</gene>
<evidence type="ECO:0000256" key="1">
    <source>
        <dbReference type="ARBA" id="ARBA00004502"/>
    </source>
</evidence>